<accession>A0A2S8FVZ0</accession>
<dbReference type="EMBL" id="PUHY01000006">
    <property type="protein sequence ID" value="PQO35994.1"/>
    <property type="molecule type" value="Genomic_DNA"/>
</dbReference>
<evidence type="ECO:0000313" key="3">
    <source>
        <dbReference type="Proteomes" id="UP000238322"/>
    </source>
</evidence>
<dbReference type="InterPro" id="IPR011989">
    <property type="entry name" value="ARM-like"/>
</dbReference>
<dbReference type="Proteomes" id="UP000238322">
    <property type="component" value="Unassembled WGS sequence"/>
</dbReference>
<evidence type="ECO:0008006" key="4">
    <source>
        <dbReference type="Google" id="ProtNLM"/>
    </source>
</evidence>
<feature type="signal peptide" evidence="1">
    <location>
        <begin position="1"/>
        <end position="27"/>
    </location>
</feature>
<proteinExistence type="predicted"/>
<evidence type="ECO:0000313" key="2">
    <source>
        <dbReference type="EMBL" id="PQO35994.1"/>
    </source>
</evidence>
<dbReference type="OrthoDB" id="271351at2"/>
<evidence type="ECO:0000256" key="1">
    <source>
        <dbReference type="SAM" id="SignalP"/>
    </source>
</evidence>
<comment type="caution">
    <text evidence="2">The sequence shown here is derived from an EMBL/GenBank/DDBJ whole genome shotgun (WGS) entry which is preliminary data.</text>
</comment>
<sequence length="330" mass="35913">MMSLQLASSTFLGTLFVVLCITSVANAEPITDAAEDIAVRQDQVVRTLISQLDANQFAQRQNASDELAKLGKVAVPAMEQAAQNGSGEVASRTIDLLKSFAGSPDDETASMALSALRRLASGGNKSAGFMAQEAIEQLKRKLGPHRIDQEQAKPAMLPQVGFQRSVRISNNNGSREIDVTENGERIVVRTAVDGSVSITWHLPNGKEKTVEADSAADLKKQDQASFAKLQQLIKIADNGPARMPALENMPRIRVRAPRMGNELDPFTGGDATQPKPDVTDFEDIKRRMDEMRKSVEAKGADEFDSLKLKRLDEALRQIEETVKDAEPTAS</sequence>
<organism evidence="2 3">
    <name type="scientific">Blastopirellula marina</name>
    <dbReference type="NCBI Taxonomy" id="124"/>
    <lineage>
        <taxon>Bacteria</taxon>
        <taxon>Pseudomonadati</taxon>
        <taxon>Planctomycetota</taxon>
        <taxon>Planctomycetia</taxon>
        <taxon>Pirellulales</taxon>
        <taxon>Pirellulaceae</taxon>
        <taxon>Blastopirellula</taxon>
    </lineage>
</organism>
<gene>
    <name evidence="2" type="ORF">C5Y83_08690</name>
</gene>
<protein>
    <recommendedName>
        <fullName evidence="4">HEAT repeat domain-containing protein</fullName>
    </recommendedName>
</protein>
<dbReference type="InterPro" id="IPR016024">
    <property type="entry name" value="ARM-type_fold"/>
</dbReference>
<dbReference type="AlphaFoldDB" id="A0A2S8FVZ0"/>
<reference evidence="2 3" key="1">
    <citation type="submission" date="2018-02" db="EMBL/GenBank/DDBJ databases">
        <title>Comparative genomes isolates from brazilian mangrove.</title>
        <authorList>
            <person name="Araujo J.E."/>
            <person name="Taketani R.G."/>
            <person name="Silva M.C.P."/>
            <person name="Loureco M.V."/>
            <person name="Andreote F.D."/>
        </authorList>
    </citation>
    <scope>NUCLEOTIDE SEQUENCE [LARGE SCALE GENOMIC DNA]</scope>
    <source>
        <strain evidence="2 3">Hex-1 MGV</strain>
    </source>
</reference>
<dbReference type="SUPFAM" id="SSF48371">
    <property type="entry name" value="ARM repeat"/>
    <property type="match status" value="1"/>
</dbReference>
<dbReference type="RefSeq" id="WP_146117714.1">
    <property type="nucleotide sequence ID" value="NZ_PUHY01000006.1"/>
</dbReference>
<dbReference type="Gene3D" id="1.25.10.10">
    <property type="entry name" value="Leucine-rich Repeat Variant"/>
    <property type="match status" value="1"/>
</dbReference>
<name>A0A2S8FVZ0_9BACT</name>
<keyword evidence="1" id="KW-0732">Signal</keyword>
<feature type="chain" id="PRO_5015745977" description="HEAT repeat domain-containing protein" evidence="1">
    <location>
        <begin position="28"/>
        <end position="330"/>
    </location>
</feature>